<accession>A0A1S9RP93</accession>
<feature type="domain" description="Glycosyl transferase CAP10" evidence="5">
    <location>
        <begin position="241"/>
        <end position="312"/>
    </location>
</feature>
<dbReference type="InterPro" id="IPR006598">
    <property type="entry name" value="CAP10"/>
</dbReference>
<dbReference type="PANTHER" id="PTHR12203:SF35">
    <property type="entry name" value="PROTEIN O-GLUCOSYLTRANSFERASE 1"/>
    <property type="match status" value="1"/>
</dbReference>
<evidence type="ECO:0000256" key="2">
    <source>
        <dbReference type="ARBA" id="ARBA00022679"/>
    </source>
</evidence>
<sequence length="678" mass="75023">MPTQTLASTWSPTSCPASTDLWEIYLTTSAVFFNLGPLTATSDCAPSGYTPTIPYYAVSCPTGYTSACAHGLDDATTVCCPTARPMTCASSAKVYSSLTLSCEERFSSSYTAEVTQTSVFGDSRQTGTATVTFTPDFDAINGFGLEYVLMTSTSSNSAPTKTEATSTSSNSAPTKTGATTIASPSSSTESGNSLSRGAIAGIVVAAVAFIAIVALVWNRTKITAWVHRKTAPRSSQMEQKNVLDPWVHYVPLNKDANELPEMVHFFEQDPAGQEIARTIGEEGQSWAAKTLRNDDMDVYMFRLMLEYARVQDDRREKLGFISLGGNIMVALPSKPFHWPGGIPAEVKADPNGDITRDEINEQAKGWLLFVEEKWVPRDDTNVPDEDGDYEVRQRRSLVETWAKASQEFRDSYHQRAPTRDATYGASRYPKNALENDHYYYDTPQLVCLAPLGPSHPVNRSKWIKLNILAYRLDGETGHCMDDMGFNHGSLDPNSATVHDLSNVQLTDVLPRAVLEMANFEHITMTRQGTVLYVRQLKNWFVVTQEDLDAGLITIVDFKHNGQVDIAVRRRAYNMNPVYQYLFCDSRCVEEVDNDGVGGQDCMNTDLDMTLCVIDILEGANERDEFQFGFDGARDGWEEDIGIYAPGYLEMEAAGMEADYDHANLVEPDDAFEIRSNLP</sequence>
<reference evidence="7" key="1">
    <citation type="submission" date="2015-09" db="EMBL/GenBank/DDBJ databases">
        <authorList>
            <person name="Fill T.P."/>
            <person name="Baretta J.F."/>
            <person name="de Almeida L.G."/>
            <person name="Rocha M."/>
            <person name="de Souza D.H."/>
            <person name="Malavazi I."/>
            <person name="Cerdeira L.T."/>
            <person name="Hong H."/>
            <person name="Samborskyy M."/>
            <person name="de Vasconcelos A.T."/>
            <person name="Leadlay P."/>
            <person name="Rodrigues-Filho E."/>
        </authorList>
    </citation>
    <scope>NUCLEOTIDE SEQUENCE [LARGE SCALE GENOMIC DNA]</scope>
    <source>
        <strain evidence="7">LaBioMMi 136</strain>
    </source>
</reference>
<proteinExistence type="inferred from homology"/>
<name>A0A1S9RP93_PENBI</name>
<evidence type="ECO:0000256" key="4">
    <source>
        <dbReference type="SAM" id="Phobius"/>
    </source>
</evidence>
<comment type="similarity">
    <text evidence="1">Belongs to the glycosyltransferase 90 family.</text>
</comment>
<keyword evidence="4" id="KW-0812">Transmembrane</keyword>
<evidence type="ECO:0000256" key="1">
    <source>
        <dbReference type="ARBA" id="ARBA00010118"/>
    </source>
</evidence>
<dbReference type="GO" id="GO:0016740">
    <property type="term" value="F:transferase activity"/>
    <property type="evidence" value="ECO:0007669"/>
    <property type="project" value="UniProtKB-KW"/>
</dbReference>
<dbReference type="PANTHER" id="PTHR12203">
    <property type="entry name" value="KDEL LYS-ASP-GLU-LEU CONTAINING - RELATED"/>
    <property type="match status" value="1"/>
</dbReference>
<feature type="region of interest" description="Disordered" evidence="3">
    <location>
        <begin position="155"/>
        <end position="191"/>
    </location>
</feature>
<protein>
    <recommendedName>
        <fullName evidence="5">Glycosyl transferase CAP10 domain-containing protein</fullName>
    </recommendedName>
</protein>
<keyword evidence="4" id="KW-1133">Transmembrane helix</keyword>
<keyword evidence="2" id="KW-0808">Transferase</keyword>
<organism evidence="6 7">
    <name type="scientific">Penicillium brasilianum</name>
    <dbReference type="NCBI Taxonomy" id="104259"/>
    <lineage>
        <taxon>Eukaryota</taxon>
        <taxon>Fungi</taxon>
        <taxon>Dikarya</taxon>
        <taxon>Ascomycota</taxon>
        <taxon>Pezizomycotina</taxon>
        <taxon>Eurotiomycetes</taxon>
        <taxon>Eurotiomycetidae</taxon>
        <taxon>Eurotiales</taxon>
        <taxon>Aspergillaceae</taxon>
        <taxon>Penicillium</taxon>
    </lineage>
</organism>
<dbReference type="AlphaFoldDB" id="A0A1S9RP93"/>
<evidence type="ECO:0000313" key="7">
    <source>
        <dbReference type="Proteomes" id="UP000190744"/>
    </source>
</evidence>
<comment type="caution">
    <text evidence="6">The sequence shown here is derived from an EMBL/GenBank/DDBJ whole genome shotgun (WGS) entry which is preliminary data.</text>
</comment>
<dbReference type="EMBL" id="LJBN01000125">
    <property type="protein sequence ID" value="OOQ87364.1"/>
    <property type="molecule type" value="Genomic_DNA"/>
</dbReference>
<evidence type="ECO:0000256" key="3">
    <source>
        <dbReference type="SAM" id="MobiDB-lite"/>
    </source>
</evidence>
<dbReference type="Pfam" id="PF05686">
    <property type="entry name" value="Glyco_transf_90"/>
    <property type="match status" value="1"/>
</dbReference>
<keyword evidence="4" id="KW-0472">Membrane</keyword>
<evidence type="ECO:0000259" key="5">
    <source>
        <dbReference type="Pfam" id="PF05686"/>
    </source>
</evidence>
<feature type="transmembrane region" description="Helical" evidence="4">
    <location>
        <begin position="197"/>
        <end position="218"/>
    </location>
</feature>
<dbReference type="Proteomes" id="UP000190744">
    <property type="component" value="Unassembled WGS sequence"/>
</dbReference>
<dbReference type="InterPro" id="IPR051091">
    <property type="entry name" value="O-Glucosyltr/Glycosyltrsf_90"/>
</dbReference>
<evidence type="ECO:0000313" key="6">
    <source>
        <dbReference type="EMBL" id="OOQ87364.1"/>
    </source>
</evidence>
<gene>
    <name evidence="6" type="ORF">PEBR_17179</name>
</gene>